<dbReference type="EMBL" id="LWLN01000001">
    <property type="protein sequence ID" value="OLZ42558.1"/>
    <property type="molecule type" value="Genomic_DNA"/>
</dbReference>
<dbReference type="AlphaFoldDB" id="A0A1S8B0G9"/>
<feature type="transmembrane region" description="Helical" evidence="1">
    <location>
        <begin position="50"/>
        <end position="76"/>
    </location>
</feature>
<sequence>MPPFAQPAPTGLEDGLLAFAVSLLVGGAALQAGTYVVAETRDYGHAVLTALLAALAWAVLEAVPLLGGLLAIVAWVTIVKWRYDLGWLRSTGVGVAAWAAAVVVLAALELLGIGSVSALGVPGT</sequence>
<keyword evidence="1" id="KW-0472">Membrane</keyword>
<keyword evidence="3" id="KW-1185">Reference proteome</keyword>
<feature type="transmembrane region" description="Helical" evidence="1">
    <location>
        <begin position="96"/>
        <end position="121"/>
    </location>
</feature>
<accession>A0A1S8B0G9</accession>
<organism evidence="2 3">
    <name type="scientific">Natrinema saccharevitans</name>
    <dbReference type="NCBI Taxonomy" id="301967"/>
    <lineage>
        <taxon>Archaea</taxon>
        <taxon>Methanobacteriati</taxon>
        <taxon>Methanobacteriota</taxon>
        <taxon>Stenosarchaea group</taxon>
        <taxon>Halobacteria</taxon>
        <taxon>Halobacteriales</taxon>
        <taxon>Natrialbaceae</taxon>
        <taxon>Natrinema</taxon>
    </lineage>
</organism>
<gene>
    <name evidence="2" type="ORF">A6E15_17025</name>
</gene>
<proteinExistence type="predicted"/>
<dbReference type="OrthoDB" id="205278at2157"/>
<keyword evidence="1" id="KW-0812">Transmembrane</keyword>
<dbReference type="Proteomes" id="UP000189370">
    <property type="component" value="Unassembled WGS sequence"/>
</dbReference>
<feature type="transmembrane region" description="Helical" evidence="1">
    <location>
        <begin position="16"/>
        <end position="38"/>
    </location>
</feature>
<evidence type="ECO:0000313" key="2">
    <source>
        <dbReference type="EMBL" id="OLZ42558.1"/>
    </source>
</evidence>
<evidence type="ECO:0000256" key="1">
    <source>
        <dbReference type="SAM" id="Phobius"/>
    </source>
</evidence>
<evidence type="ECO:0000313" key="3">
    <source>
        <dbReference type="Proteomes" id="UP000189370"/>
    </source>
</evidence>
<keyword evidence="1" id="KW-1133">Transmembrane helix</keyword>
<dbReference type="RefSeq" id="WP_076148073.1">
    <property type="nucleotide sequence ID" value="NZ_LWLN01000001.1"/>
</dbReference>
<name>A0A1S8B0G9_9EURY</name>
<reference evidence="3" key="1">
    <citation type="submission" date="2016-04" db="EMBL/GenBank/DDBJ databases">
        <authorList>
            <person name="Chen S.-C."/>
            <person name="Lai M.-C."/>
        </authorList>
    </citation>
    <scope>NUCLEOTIDE SEQUENCE [LARGE SCALE GENOMIC DNA]</scope>
    <source>
        <strain evidence="3">AB14</strain>
    </source>
</reference>
<dbReference type="STRING" id="301967.A6E15_17025"/>
<protein>
    <submittedName>
        <fullName evidence="2">Uncharacterized protein</fullName>
    </submittedName>
</protein>
<comment type="caution">
    <text evidence="2">The sequence shown here is derived from an EMBL/GenBank/DDBJ whole genome shotgun (WGS) entry which is preliminary data.</text>
</comment>